<feature type="transmembrane region" description="Helical" evidence="1">
    <location>
        <begin position="153"/>
        <end position="172"/>
    </location>
</feature>
<dbReference type="Proteomes" id="UP001500967">
    <property type="component" value="Unassembled WGS sequence"/>
</dbReference>
<dbReference type="PANTHER" id="PTHR30590:SF2">
    <property type="entry name" value="INNER MEMBRANE PROTEIN"/>
    <property type="match status" value="1"/>
</dbReference>
<dbReference type="PANTHER" id="PTHR30590">
    <property type="entry name" value="INNER MEMBRANE PROTEIN"/>
    <property type="match status" value="1"/>
</dbReference>
<reference evidence="3 4" key="1">
    <citation type="journal article" date="2019" name="Int. J. Syst. Evol. Microbiol.">
        <title>The Global Catalogue of Microorganisms (GCM) 10K type strain sequencing project: providing services to taxonomists for standard genome sequencing and annotation.</title>
        <authorList>
            <consortium name="The Broad Institute Genomics Platform"/>
            <consortium name="The Broad Institute Genome Sequencing Center for Infectious Disease"/>
            <person name="Wu L."/>
            <person name="Ma J."/>
        </authorList>
    </citation>
    <scope>NUCLEOTIDE SEQUENCE [LARGE SCALE GENOMIC DNA]</scope>
    <source>
        <strain evidence="3 4">JCM 10425</strain>
    </source>
</reference>
<feature type="transmembrane region" description="Helical" evidence="1">
    <location>
        <begin position="273"/>
        <end position="290"/>
    </location>
</feature>
<dbReference type="InterPro" id="IPR052529">
    <property type="entry name" value="Bact_Transport_Assoc"/>
</dbReference>
<dbReference type="Pfam" id="PF04235">
    <property type="entry name" value="DUF418"/>
    <property type="match status" value="1"/>
</dbReference>
<evidence type="ECO:0000259" key="2">
    <source>
        <dbReference type="Pfam" id="PF04235"/>
    </source>
</evidence>
<keyword evidence="1" id="KW-0472">Membrane</keyword>
<feature type="transmembrane region" description="Helical" evidence="1">
    <location>
        <begin position="107"/>
        <end position="125"/>
    </location>
</feature>
<keyword evidence="1" id="KW-1133">Transmembrane helix</keyword>
<protein>
    <recommendedName>
        <fullName evidence="2">DUF418 domain-containing protein</fullName>
    </recommendedName>
</protein>
<feature type="transmembrane region" description="Helical" evidence="1">
    <location>
        <begin position="131"/>
        <end position="148"/>
    </location>
</feature>
<feature type="transmembrane region" description="Helical" evidence="1">
    <location>
        <begin position="296"/>
        <end position="320"/>
    </location>
</feature>
<dbReference type="EMBL" id="BAAAGX010000004">
    <property type="protein sequence ID" value="GAA0224012.1"/>
    <property type="molecule type" value="Genomic_DNA"/>
</dbReference>
<dbReference type="InterPro" id="IPR007349">
    <property type="entry name" value="DUF418"/>
</dbReference>
<feature type="transmembrane region" description="Helical" evidence="1">
    <location>
        <begin position="201"/>
        <end position="220"/>
    </location>
</feature>
<accession>A0ABN0TKI4</accession>
<keyword evidence="4" id="KW-1185">Reference proteome</keyword>
<feature type="domain" description="DUF418" evidence="2">
    <location>
        <begin position="186"/>
        <end position="339"/>
    </location>
</feature>
<feature type="transmembrane region" description="Helical" evidence="1">
    <location>
        <begin position="77"/>
        <end position="95"/>
    </location>
</feature>
<evidence type="ECO:0000313" key="4">
    <source>
        <dbReference type="Proteomes" id="UP001500967"/>
    </source>
</evidence>
<evidence type="ECO:0000256" key="1">
    <source>
        <dbReference type="SAM" id="Phobius"/>
    </source>
</evidence>
<gene>
    <name evidence="3" type="ORF">GCM10009539_06470</name>
</gene>
<comment type="caution">
    <text evidence="3">The sequence shown here is derived from an EMBL/GenBank/DDBJ whole genome shotgun (WGS) entry which is preliminary data.</text>
</comment>
<sequence>MSRHMSRTAAHDVQPVPDATRAPERIVALDVLRGFALCGILLANVKPIAHRGGELTATHLPETTSATALHLLVDQRFFPIFSVLFGIGFALMLDSARARTRRPRIVVLRRLLALFAVGLVHFLLLWRGDVLTVYAIVGLLVLLPSTWLPRWVVAAGAGVLVVLAATLFGGWYSLIPGLFLLGAALTRYGVVARIDARPRITAVLGLAFALAAVPAVLVQLRAGSTDPGGFRIAYPVAGLLTAGAYVCGMLFLLRTGLAAVLTAVFRPLGRMALTNYLTATLLVLVISGVAGDSDRWPTGAVVTVAAAVLLVQWTWSVLWLRRYRQGPVEWVWRWATWWRRPPLRRTP</sequence>
<name>A0ABN0TKI4_9ACTN</name>
<organism evidence="3 4">
    <name type="scientific">Cryptosporangium japonicum</name>
    <dbReference type="NCBI Taxonomy" id="80872"/>
    <lineage>
        <taxon>Bacteria</taxon>
        <taxon>Bacillati</taxon>
        <taxon>Actinomycetota</taxon>
        <taxon>Actinomycetes</taxon>
        <taxon>Cryptosporangiales</taxon>
        <taxon>Cryptosporangiaceae</taxon>
        <taxon>Cryptosporangium</taxon>
    </lineage>
</organism>
<feature type="transmembrane region" description="Helical" evidence="1">
    <location>
        <begin position="232"/>
        <end position="253"/>
    </location>
</feature>
<dbReference type="RefSeq" id="WP_344647202.1">
    <property type="nucleotide sequence ID" value="NZ_BAAAGX010000004.1"/>
</dbReference>
<proteinExistence type="predicted"/>
<keyword evidence="1" id="KW-0812">Transmembrane</keyword>
<evidence type="ECO:0000313" key="3">
    <source>
        <dbReference type="EMBL" id="GAA0224012.1"/>
    </source>
</evidence>